<evidence type="ECO:0000256" key="9">
    <source>
        <dbReference type="RuleBase" id="RU000644"/>
    </source>
</evidence>
<feature type="region of interest" description="Disordered" evidence="10">
    <location>
        <begin position="31"/>
        <end position="477"/>
    </location>
</feature>
<evidence type="ECO:0000256" key="8">
    <source>
        <dbReference type="HAMAP-Rule" id="MF_00100"/>
    </source>
</evidence>
<dbReference type="PANTHER" id="PTHR43381:SF5">
    <property type="entry name" value="TR-TYPE G DOMAIN-CONTAINING PROTEIN"/>
    <property type="match status" value="1"/>
</dbReference>
<dbReference type="CDD" id="cd01887">
    <property type="entry name" value="IF2_eIF5B"/>
    <property type="match status" value="1"/>
</dbReference>
<comment type="similarity">
    <text evidence="1 8 9">Belongs to the TRAFAC class translation factor GTPase superfamily. Classic translation factor GTPase family. IF-2 subfamily.</text>
</comment>
<dbReference type="InterPro" id="IPR027417">
    <property type="entry name" value="P-loop_NTPase"/>
</dbReference>
<evidence type="ECO:0000256" key="2">
    <source>
        <dbReference type="ARBA" id="ARBA00020675"/>
    </source>
</evidence>
<feature type="compositionally biased region" description="Basic and acidic residues" evidence="10">
    <location>
        <begin position="202"/>
        <end position="217"/>
    </location>
</feature>
<dbReference type="SUPFAM" id="SSF52540">
    <property type="entry name" value="P-loop containing nucleoside triphosphate hydrolases"/>
    <property type="match status" value="1"/>
</dbReference>
<dbReference type="Proteomes" id="UP001500457">
    <property type="component" value="Unassembled WGS sequence"/>
</dbReference>
<feature type="compositionally biased region" description="Low complexity" evidence="10">
    <location>
        <begin position="144"/>
        <end position="159"/>
    </location>
</feature>
<dbReference type="PANTHER" id="PTHR43381">
    <property type="entry name" value="TRANSLATION INITIATION FACTOR IF-2-RELATED"/>
    <property type="match status" value="1"/>
</dbReference>
<keyword evidence="3 8" id="KW-0396">Initiation factor</keyword>
<evidence type="ECO:0000256" key="3">
    <source>
        <dbReference type="ARBA" id="ARBA00022540"/>
    </source>
</evidence>
<keyword evidence="4 8" id="KW-0547">Nucleotide-binding</keyword>
<dbReference type="Pfam" id="PF11987">
    <property type="entry name" value="IF-2"/>
    <property type="match status" value="1"/>
</dbReference>
<keyword evidence="6 8" id="KW-0342">GTP-binding</keyword>
<dbReference type="PROSITE" id="PS51722">
    <property type="entry name" value="G_TR_2"/>
    <property type="match status" value="1"/>
</dbReference>
<dbReference type="InterPro" id="IPR000178">
    <property type="entry name" value="TF_IF2_bacterial-like"/>
</dbReference>
<dbReference type="CDD" id="cd03692">
    <property type="entry name" value="mtIF2_IVc"/>
    <property type="match status" value="1"/>
</dbReference>
<keyword evidence="8" id="KW-0963">Cytoplasm</keyword>
<dbReference type="InterPro" id="IPR036925">
    <property type="entry name" value="TIF_IF2_dom3_sf"/>
</dbReference>
<keyword evidence="5 8" id="KW-0648">Protein biosynthesis</keyword>
<sequence>MAGKARVHELAKELGVTSKQVLTQLESLGEFVKSASSTVEAPVARKLRDSMSGGGNGSGRQPRPGATPGPRPGGAPKPGPSGSSGGAPRPGATPGPRPGPAPSGGGAGGNGGGNGSAGPSGSSGGAPRPGPRPGARPGDRQGQSASAASSAASVAAASAERTGAPERSDRPGGQAPQGPRPGGDRPRPGGDRPRPGGIPRPGGERSSERGGDQRQGNRDGQAPRPGPQQRPAAAQDGQAAAAAQGGSPGGSQGSDASTVAPRPSAPKPGPKTPRVGNNPFGVGSGAPPRPQRPQQGQPGQGGPRPPRDGESGGAPAPRPPRDGERPAAADRPPRPGGTGGATPGNMPPRPNPGMMPSRPSGPPGRGGPGGPGGGRGGPGGGRGGPGGGRPGGGGFRPGGGGGAGAPAGGGGFRGGGGGRPGGPGGRGRGGGAAGAFGRPGGPARRGRKSKRQKRQEFDNMQAPSVGGVRLPKGKGETVRLPRGASLTDFAEKIDANPASLVQVLFHLGEMVTATQSVSDDVLELLGGEMNYDVQVVSPEEEDRELLESFSISYGSDEGGEEDLEARPPVVTVMGHVDHGKTRLLDTIRKTRVAEGEAGGITQHIGAYQVDTELEGVERKITFIDTPGHEAFTAMRARGAKSTDIAVIVVAADDGVMPQTIEAINHAQAADVPIVVAVNKIDKEGANPQKIRQQLTEYGLVAEEYGGDTMFVDISARQNINIEGLLEAVLLTADASLDLRANPDMEAQGVAIEAHLDRGRGPVATVLVQRGTLRVGDSVVAGDASGRVRRMLDEFGEDVKEALPSRPVQVIGFTSVPGAGDTFLVVDEDRVARQIADRRRARERNAQLASRRKRVSLEDLDAALKETNELNLIIKGDNSGTVEALEDALMKIDVGEEVQLRVLHRGVGAITEGDINLAIASDVIVLGFNVRAEGKATELATREGIDIRYYSVIYQAIDEIEQALKGMLKPIYEEVELGTAEVREVFRSSRVGTIAGCLVTEGIIRRNGKARLVRDGAVVAENLTVSSLKRFKDDATEVRDGYECGLTLGSFNDIKVDDKIMTYEMREKPRE</sequence>
<dbReference type="Pfam" id="PF04760">
    <property type="entry name" value="IF2_N"/>
    <property type="match status" value="2"/>
</dbReference>
<feature type="domain" description="Tr-type G" evidence="11">
    <location>
        <begin position="565"/>
        <end position="737"/>
    </location>
</feature>
<dbReference type="InterPro" id="IPR009000">
    <property type="entry name" value="Transl_B-barrel_sf"/>
</dbReference>
<protein>
    <recommendedName>
        <fullName evidence="2 8">Translation initiation factor IF-2</fullName>
    </recommendedName>
</protein>
<feature type="binding site" evidence="8">
    <location>
        <begin position="624"/>
        <end position="628"/>
    </location>
    <ligand>
        <name>GTP</name>
        <dbReference type="ChEBI" id="CHEBI:37565"/>
    </ligand>
</feature>
<evidence type="ECO:0000313" key="12">
    <source>
        <dbReference type="EMBL" id="GAA4893884.1"/>
    </source>
</evidence>
<name>A0ABP9F6M7_9PSEU</name>
<dbReference type="SUPFAM" id="SSF50447">
    <property type="entry name" value="Translation proteins"/>
    <property type="match status" value="2"/>
</dbReference>
<dbReference type="InterPro" id="IPR006847">
    <property type="entry name" value="IF2_N"/>
</dbReference>
<dbReference type="InterPro" id="IPR015760">
    <property type="entry name" value="TIF_IF2"/>
</dbReference>
<feature type="compositionally biased region" description="Pro residues" evidence="10">
    <location>
        <begin position="65"/>
        <end position="79"/>
    </location>
</feature>
<feature type="compositionally biased region" description="Gly residues" evidence="10">
    <location>
        <begin position="102"/>
        <end position="124"/>
    </location>
</feature>
<evidence type="ECO:0000256" key="1">
    <source>
        <dbReference type="ARBA" id="ARBA00007733"/>
    </source>
</evidence>
<dbReference type="Gene3D" id="1.10.10.2480">
    <property type="match status" value="1"/>
</dbReference>
<comment type="caution">
    <text evidence="12">The sequence shown here is derived from an EMBL/GenBank/DDBJ whole genome shotgun (WGS) entry which is preliminary data.</text>
</comment>
<feature type="compositionally biased region" description="Basic residues" evidence="10">
    <location>
        <begin position="444"/>
        <end position="453"/>
    </location>
</feature>
<dbReference type="InterPro" id="IPR000795">
    <property type="entry name" value="T_Tr_GTP-bd_dom"/>
</dbReference>
<dbReference type="InterPro" id="IPR053905">
    <property type="entry name" value="EF-G-like_DII"/>
</dbReference>
<dbReference type="InterPro" id="IPR005225">
    <property type="entry name" value="Small_GTP-bd"/>
</dbReference>
<evidence type="ECO:0000256" key="5">
    <source>
        <dbReference type="ARBA" id="ARBA00022917"/>
    </source>
</evidence>
<feature type="binding site" evidence="8">
    <location>
        <begin position="678"/>
        <end position="681"/>
    </location>
    <ligand>
        <name>GTP</name>
        <dbReference type="ChEBI" id="CHEBI:37565"/>
    </ligand>
</feature>
<dbReference type="Gene3D" id="3.40.50.10050">
    <property type="entry name" value="Translation initiation factor IF- 2, domain 3"/>
    <property type="match status" value="1"/>
</dbReference>
<dbReference type="Pfam" id="PF00009">
    <property type="entry name" value="GTP_EFTU"/>
    <property type="match status" value="1"/>
</dbReference>
<feature type="compositionally biased region" description="Pro residues" evidence="10">
    <location>
        <begin position="91"/>
        <end position="101"/>
    </location>
</feature>
<dbReference type="Pfam" id="PF22042">
    <property type="entry name" value="EF-G_D2"/>
    <property type="match status" value="1"/>
</dbReference>
<dbReference type="RefSeq" id="WP_345382162.1">
    <property type="nucleotide sequence ID" value="NZ_BAABHQ010000025.1"/>
</dbReference>
<comment type="subcellular location">
    <subcellularLocation>
        <location evidence="8">Cytoplasm</location>
    </subcellularLocation>
</comment>
<keyword evidence="13" id="KW-1185">Reference proteome</keyword>
<feature type="binding site" evidence="8">
    <location>
        <begin position="574"/>
        <end position="581"/>
    </location>
    <ligand>
        <name>GTP</name>
        <dbReference type="ChEBI" id="CHEBI:37565"/>
    </ligand>
</feature>
<dbReference type="Gene3D" id="3.40.50.300">
    <property type="entry name" value="P-loop containing nucleotide triphosphate hydrolases"/>
    <property type="match status" value="1"/>
</dbReference>
<dbReference type="PROSITE" id="PS01176">
    <property type="entry name" value="IF2"/>
    <property type="match status" value="1"/>
</dbReference>
<dbReference type="InterPro" id="IPR044145">
    <property type="entry name" value="IF2_II"/>
</dbReference>
<dbReference type="CDD" id="cd03702">
    <property type="entry name" value="IF2_mtIF2_II"/>
    <property type="match status" value="1"/>
</dbReference>
<feature type="compositionally biased region" description="Basic and acidic residues" evidence="10">
    <location>
        <begin position="319"/>
        <end position="333"/>
    </location>
</feature>
<evidence type="ECO:0000256" key="4">
    <source>
        <dbReference type="ARBA" id="ARBA00022741"/>
    </source>
</evidence>
<feature type="compositionally biased region" description="Low complexity" evidence="10">
    <location>
        <begin position="218"/>
        <end position="245"/>
    </location>
</feature>
<evidence type="ECO:0000259" key="11">
    <source>
        <dbReference type="PROSITE" id="PS51722"/>
    </source>
</evidence>
<dbReference type="NCBIfam" id="TIGR00231">
    <property type="entry name" value="small_GTP"/>
    <property type="match status" value="1"/>
</dbReference>
<dbReference type="InterPro" id="IPR023115">
    <property type="entry name" value="TIF_IF2_dom3"/>
</dbReference>
<evidence type="ECO:0000313" key="13">
    <source>
        <dbReference type="Proteomes" id="UP001500457"/>
    </source>
</evidence>
<feature type="compositionally biased region" description="Gly residues" evidence="10">
    <location>
        <begin position="363"/>
        <end position="440"/>
    </location>
</feature>
<evidence type="ECO:0000256" key="10">
    <source>
        <dbReference type="SAM" id="MobiDB-lite"/>
    </source>
</evidence>
<comment type="caution">
    <text evidence="8">Lacks conserved residue(s) required for the propagation of feature annotation.</text>
</comment>
<evidence type="ECO:0000256" key="6">
    <source>
        <dbReference type="ARBA" id="ARBA00023134"/>
    </source>
</evidence>
<gene>
    <name evidence="8" type="primary">infB</name>
    <name evidence="12" type="ORF">GCM10023203_55080</name>
</gene>
<reference evidence="13" key="1">
    <citation type="journal article" date="2019" name="Int. J. Syst. Evol. Microbiol.">
        <title>The Global Catalogue of Microorganisms (GCM) 10K type strain sequencing project: providing services to taxonomists for standard genome sequencing and annotation.</title>
        <authorList>
            <consortium name="The Broad Institute Genomics Platform"/>
            <consortium name="The Broad Institute Genome Sequencing Center for Infectious Disease"/>
            <person name="Wu L."/>
            <person name="Ma J."/>
        </authorList>
    </citation>
    <scope>NUCLEOTIDE SEQUENCE [LARGE SCALE GENOMIC DNA]</scope>
    <source>
        <strain evidence="13">JCM 17983</strain>
    </source>
</reference>
<evidence type="ECO:0000256" key="7">
    <source>
        <dbReference type="ARBA" id="ARBA00025162"/>
    </source>
</evidence>
<dbReference type="EMBL" id="BAABHQ010000025">
    <property type="protein sequence ID" value="GAA4893884.1"/>
    <property type="molecule type" value="Genomic_DNA"/>
</dbReference>
<dbReference type="NCBIfam" id="TIGR00487">
    <property type="entry name" value="IF-2"/>
    <property type="match status" value="1"/>
</dbReference>
<dbReference type="Gene3D" id="2.40.30.10">
    <property type="entry name" value="Translation factors"/>
    <property type="match status" value="2"/>
</dbReference>
<dbReference type="SUPFAM" id="SSF52156">
    <property type="entry name" value="Initiation factor IF2/eIF5b, domain 3"/>
    <property type="match status" value="1"/>
</dbReference>
<accession>A0ABP9F6M7</accession>
<feature type="compositionally biased region" description="Basic and acidic residues" evidence="10">
    <location>
        <begin position="182"/>
        <end position="194"/>
    </location>
</feature>
<organism evidence="12 13">
    <name type="scientific">Actinomycetospora straminea</name>
    <dbReference type="NCBI Taxonomy" id="663607"/>
    <lineage>
        <taxon>Bacteria</taxon>
        <taxon>Bacillati</taxon>
        <taxon>Actinomycetota</taxon>
        <taxon>Actinomycetes</taxon>
        <taxon>Pseudonocardiales</taxon>
        <taxon>Pseudonocardiaceae</taxon>
        <taxon>Actinomycetospora</taxon>
    </lineage>
</organism>
<dbReference type="PRINTS" id="PR00315">
    <property type="entry name" value="ELONGATNFCT"/>
</dbReference>
<proteinExistence type="inferred from homology"/>
<dbReference type="HAMAP" id="MF_00100_B">
    <property type="entry name" value="IF_2_B"/>
    <property type="match status" value="1"/>
</dbReference>
<comment type="function">
    <text evidence="7 8 9">One of the essential components for the initiation of protein synthesis. Protects formylmethionyl-tRNA from spontaneous hydrolysis and promotes its binding to the 30S ribosomal subunits. Also involved in the hydrolysis of GTP during the formation of the 70S ribosomal complex.</text>
</comment>